<keyword evidence="7" id="KW-0732">Signal</keyword>
<reference evidence="9 10" key="1">
    <citation type="journal article" date="2023" name="Insect Mol. Biol.">
        <title>Genome sequencing provides insights into the evolution of gene families encoding plant cell wall-degrading enzymes in longhorned beetles.</title>
        <authorList>
            <person name="Shin N.R."/>
            <person name="Okamura Y."/>
            <person name="Kirsch R."/>
            <person name="Pauchet Y."/>
        </authorList>
    </citation>
    <scope>NUCLEOTIDE SEQUENCE [LARGE SCALE GENOMIC DNA]</scope>
    <source>
        <strain evidence="9">EAD_L_NR</strain>
    </source>
</reference>
<evidence type="ECO:0000256" key="4">
    <source>
        <dbReference type="ARBA" id="ARBA00022825"/>
    </source>
</evidence>
<dbReference type="SMART" id="SM00020">
    <property type="entry name" value="Tryp_SPc"/>
    <property type="match status" value="1"/>
</dbReference>
<accession>A0AAV8VEJ7</accession>
<keyword evidence="3 6" id="KW-0378">Hydrolase</keyword>
<dbReference type="CDD" id="cd00190">
    <property type="entry name" value="Tryp_SPc"/>
    <property type="match status" value="1"/>
</dbReference>
<sequence length="279" mass="29995">MMFSKAILFTVLCIGIALIKGDTDYNNVFPVKQPNPPHIPLPNGIPSPRITGGVESVPNSRPYQVGLFIPVEEGTAFCGGSLISRQTVLTAAHCIENIYGPVEIVLGAHSIRQHEDTQLRLAASNIVIHPEWDSSLIRNDVALIRLPQPVQLNENIQIIDLAHNSDSSFEGDQALASGWGRDSDQSQSISPVLREVEVPIISNRLCNVAYLGAIEDSHICASGLDGKSTCSGDSGGPLVVDNTQVGITSFGIALGCEIGWPSAYARVSSYINWIRENSI</sequence>
<dbReference type="SUPFAM" id="SSF50494">
    <property type="entry name" value="Trypsin-like serine proteases"/>
    <property type="match status" value="1"/>
</dbReference>
<evidence type="ECO:0000259" key="8">
    <source>
        <dbReference type="PROSITE" id="PS50240"/>
    </source>
</evidence>
<keyword evidence="5" id="KW-1015">Disulfide bond</keyword>
<dbReference type="GO" id="GO:0004252">
    <property type="term" value="F:serine-type endopeptidase activity"/>
    <property type="evidence" value="ECO:0007669"/>
    <property type="project" value="InterPro"/>
</dbReference>
<dbReference type="InterPro" id="IPR018114">
    <property type="entry name" value="TRYPSIN_HIS"/>
</dbReference>
<comment type="caution">
    <text evidence="9">The sequence shown here is derived from an EMBL/GenBank/DDBJ whole genome shotgun (WGS) entry which is preliminary data.</text>
</comment>
<proteinExistence type="inferred from homology"/>
<keyword evidence="4 6" id="KW-0720">Serine protease</keyword>
<organism evidence="9 10">
    <name type="scientific">Exocentrus adspersus</name>
    <dbReference type="NCBI Taxonomy" id="1586481"/>
    <lineage>
        <taxon>Eukaryota</taxon>
        <taxon>Metazoa</taxon>
        <taxon>Ecdysozoa</taxon>
        <taxon>Arthropoda</taxon>
        <taxon>Hexapoda</taxon>
        <taxon>Insecta</taxon>
        <taxon>Pterygota</taxon>
        <taxon>Neoptera</taxon>
        <taxon>Endopterygota</taxon>
        <taxon>Coleoptera</taxon>
        <taxon>Polyphaga</taxon>
        <taxon>Cucujiformia</taxon>
        <taxon>Chrysomeloidea</taxon>
        <taxon>Cerambycidae</taxon>
        <taxon>Lamiinae</taxon>
        <taxon>Acanthocinini</taxon>
        <taxon>Exocentrus</taxon>
    </lineage>
</organism>
<dbReference type="PANTHER" id="PTHR24276:SF98">
    <property type="entry name" value="FI18310P1-RELATED"/>
    <property type="match status" value="1"/>
</dbReference>
<dbReference type="PROSITE" id="PS00134">
    <property type="entry name" value="TRYPSIN_HIS"/>
    <property type="match status" value="1"/>
</dbReference>
<dbReference type="GO" id="GO:0006508">
    <property type="term" value="P:proteolysis"/>
    <property type="evidence" value="ECO:0007669"/>
    <property type="project" value="UniProtKB-KW"/>
</dbReference>
<dbReference type="InterPro" id="IPR043504">
    <property type="entry name" value="Peptidase_S1_PA_chymotrypsin"/>
</dbReference>
<dbReference type="AlphaFoldDB" id="A0AAV8VEJ7"/>
<dbReference type="InterPro" id="IPR009003">
    <property type="entry name" value="Peptidase_S1_PA"/>
</dbReference>
<dbReference type="Gene3D" id="2.40.10.10">
    <property type="entry name" value="Trypsin-like serine proteases"/>
    <property type="match status" value="2"/>
</dbReference>
<evidence type="ECO:0000256" key="2">
    <source>
        <dbReference type="ARBA" id="ARBA00022670"/>
    </source>
</evidence>
<dbReference type="FunFam" id="2.40.10.10:FF:000034">
    <property type="entry name" value="Eupolytin"/>
    <property type="match status" value="1"/>
</dbReference>
<dbReference type="InterPro" id="IPR001314">
    <property type="entry name" value="Peptidase_S1A"/>
</dbReference>
<feature type="signal peptide" evidence="7">
    <location>
        <begin position="1"/>
        <end position="21"/>
    </location>
</feature>
<comment type="similarity">
    <text evidence="1">Belongs to the peptidase S1 family.</text>
</comment>
<dbReference type="Pfam" id="PF00089">
    <property type="entry name" value="Trypsin"/>
    <property type="match status" value="1"/>
</dbReference>
<keyword evidence="10" id="KW-1185">Reference proteome</keyword>
<dbReference type="PRINTS" id="PR00722">
    <property type="entry name" value="CHYMOTRYPSIN"/>
</dbReference>
<evidence type="ECO:0000256" key="5">
    <source>
        <dbReference type="ARBA" id="ARBA00023157"/>
    </source>
</evidence>
<evidence type="ECO:0000256" key="6">
    <source>
        <dbReference type="RuleBase" id="RU363034"/>
    </source>
</evidence>
<feature type="domain" description="Peptidase S1" evidence="8">
    <location>
        <begin position="50"/>
        <end position="279"/>
    </location>
</feature>
<dbReference type="InterPro" id="IPR050430">
    <property type="entry name" value="Peptidase_S1"/>
</dbReference>
<protein>
    <recommendedName>
        <fullName evidence="8">Peptidase S1 domain-containing protein</fullName>
    </recommendedName>
</protein>
<dbReference type="InterPro" id="IPR033116">
    <property type="entry name" value="TRYPSIN_SER"/>
</dbReference>
<dbReference type="PANTHER" id="PTHR24276">
    <property type="entry name" value="POLYSERASE-RELATED"/>
    <property type="match status" value="1"/>
</dbReference>
<dbReference type="EMBL" id="JANEYG010000121">
    <property type="protein sequence ID" value="KAJ8912555.1"/>
    <property type="molecule type" value="Genomic_DNA"/>
</dbReference>
<evidence type="ECO:0000313" key="9">
    <source>
        <dbReference type="EMBL" id="KAJ8912555.1"/>
    </source>
</evidence>
<evidence type="ECO:0000256" key="1">
    <source>
        <dbReference type="ARBA" id="ARBA00007664"/>
    </source>
</evidence>
<dbReference type="InterPro" id="IPR001254">
    <property type="entry name" value="Trypsin_dom"/>
</dbReference>
<dbReference type="PROSITE" id="PS00135">
    <property type="entry name" value="TRYPSIN_SER"/>
    <property type="match status" value="1"/>
</dbReference>
<dbReference type="Proteomes" id="UP001159042">
    <property type="component" value="Unassembled WGS sequence"/>
</dbReference>
<evidence type="ECO:0000256" key="7">
    <source>
        <dbReference type="SAM" id="SignalP"/>
    </source>
</evidence>
<gene>
    <name evidence="9" type="ORF">NQ315_006627</name>
</gene>
<name>A0AAV8VEJ7_9CUCU</name>
<evidence type="ECO:0000313" key="10">
    <source>
        <dbReference type="Proteomes" id="UP001159042"/>
    </source>
</evidence>
<keyword evidence="2 6" id="KW-0645">Protease</keyword>
<dbReference type="PROSITE" id="PS50240">
    <property type="entry name" value="TRYPSIN_DOM"/>
    <property type="match status" value="1"/>
</dbReference>
<feature type="chain" id="PRO_5043675891" description="Peptidase S1 domain-containing protein" evidence="7">
    <location>
        <begin position="22"/>
        <end position="279"/>
    </location>
</feature>
<evidence type="ECO:0000256" key="3">
    <source>
        <dbReference type="ARBA" id="ARBA00022801"/>
    </source>
</evidence>